<dbReference type="SUPFAM" id="SSF46785">
    <property type="entry name" value="Winged helix' DNA-binding domain"/>
    <property type="match status" value="1"/>
</dbReference>
<dbReference type="PANTHER" id="PTHR38600">
    <property type="entry name" value="TRANSCRIPTIONAL REGULATORY PROTEIN"/>
    <property type="match status" value="1"/>
</dbReference>
<accession>A0A8J7SW79</accession>
<dbReference type="SMART" id="SM00418">
    <property type="entry name" value="HTH_ARSR"/>
    <property type="match status" value="1"/>
</dbReference>
<proteinExistence type="predicted"/>
<dbReference type="InterPro" id="IPR036388">
    <property type="entry name" value="WH-like_DNA-bd_sf"/>
</dbReference>
<evidence type="ECO:0000259" key="1">
    <source>
        <dbReference type="PROSITE" id="PS50987"/>
    </source>
</evidence>
<dbReference type="Pfam" id="PF12840">
    <property type="entry name" value="HTH_20"/>
    <property type="match status" value="1"/>
</dbReference>
<dbReference type="CDD" id="cd00090">
    <property type="entry name" value="HTH_ARSR"/>
    <property type="match status" value="1"/>
</dbReference>
<keyword evidence="3" id="KW-1185">Reference proteome</keyword>
<evidence type="ECO:0000313" key="3">
    <source>
        <dbReference type="Proteomes" id="UP000619033"/>
    </source>
</evidence>
<sequence>MANHDPDLNLIFQALSDPTRRAMLARLGKGAVPVGELARPTGLALPTVMRHLGVLEQAQLIATEKTGRTRMCRARPETLAATADWLAEQRAIWEGRADRLEAYVMTLMQRGDADGPDADD</sequence>
<dbReference type="InterPro" id="IPR011991">
    <property type="entry name" value="ArsR-like_HTH"/>
</dbReference>
<protein>
    <submittedName>
        <fullName evidence="2">Helix-turn-helix transcriptional regulator</fullName>
    </submittedName>
</protein>
<dbReference type="RefSeq" id="WP_202660719.1">
    <property type="nucleotide sequence ID" value="NZ_JAESVP010000005.1"/>
</dbReference>
<dbReference type="Gene3D" id="1.10.10.10">
    <property type="entry name" value="Winged helix-like DNA-binding domain superfamily/Winged helix DNA-binding domain"/>
    <property type="match status" value="1"/>
</dbReference>
<organism evidence="2 3">
    <name type="scientific">Fuscibacter oryzae</name>
    <dbReference type="NCBI Taxonomy" id="2803939"/>
    <lineage>
        <taxon>Bacteria</taxon>
        <taxon>Pseudomonadati</taxon>
        <taxon>Pseudomonadota</taxon>
        <taxon>Alphaproteobacteria</taxon>
        <taxon>Rhodobacterales</taxon>
        <taxon>Paracoccaceae</taxon>
        <taxon>Fuscibacter</taxon>
    </lineage>
</organism>
<dbReference type="PANTHER" id="PTHR38600:SF2">
    <property type="entry name" value="SLL0088 PROTEIN"/>
    <property type="match status" value="1"/>
</dbReference>
<dbReference type="GO" id="GO:0003700">
    <property type="term" value="F:DNA-binding transcription factor activity"/>
    <property type="evidence" value="ECO:0007669"/>
    <property type="project" value="InterPro"/>
</dbReference>
<dbReference type="EMBL" id="JAESVP010000005">
    <property type="protein sequence ID" value="MBL4928629.1"/>
    <property type="molecule type" value="Genomic_DNA"/>
</dbReference>
<comment type="caution">
    <text evidence="2">The sequence shown here is derived from an EMBL/GenBank/DDBJ whole genome shotgun (WGS) entry which is preliminary data.</text>
</comment>
<dbReference type="NCBIfam" id="NF033788">
    <property type="entry name" value="HTH_metalloreg"/>
    <property type="match status" value="1"/>
</dbReference>
<dbReference type="AlphaFoldDB" id="A0A8J7SW79"/>
<dbReference type="InterPro" id="IPR001845">
    <property type="entry name" value="HTH_ArsR_DNA-bd_dom"/>
</dbReference>
<dbReference type="InterPro" id="IPR036390">
    <property type="entry name" value="WH_DNA-bd_sf"/>
</dbReference>
<feature type="domain" description="HTH arsR-type" evidence="1">
    <location>
        <begin position="1"/>
        <end position="94"/>
    </location>
</feature>
<dbReference type="PROSITE" id="PS50987">
    <property type="entry name" value="HTH_ARSR_2"/>
    <property type="match status" value="1"/>
</dbReference>
<evidence type="ECO:0000313" key="2">
    <source>
        <dbReference type="EMBL" id="MBL4928629.1"/>
    </source>
</evidence>
<gene>
    <name evidence="2" type="ORF">JI744_10980</name>
</gene>
<name>A0A8J7SW79_9RHOB</name>
<reference evidence="2" key="1">
    <citation type="submission" date="2021-01" db="EMBL/GenBank/DDBJ databases">
        <title>Genome seq and assembly of Tabrizicola sp. KVB23.</title>
        <authorList>
            <person name="Chhetri G."/>
        </authorList>
    </citation>
    <scope>NUCLEOTIDE SEQUENCE</scope>
    <source>
        <strain evidence="2">KVB23</strain>
    </source>
</reference>
<dbReference type="Proteomes" id="UP000619033">
    <property type="component" value="Unassembled WGS sequence"/>
</dbReference>